<feature type="transmembrane region" description="Helical" evidence="1">
    <location>
        <begin position="44"/>
        <end position="69"/>
    </location>
</feature>
<evidence type="ECO:0000313" key="3">
    <source>
        <dbReference type="Proteomes" id="UP001597497"/>
    </source>
</evidence>
<dbReference type="Proteomes" id="UP001597497">
    <property type="component" value="Unassembled WGS sequence"/>
</dbReference>
<dbReference type="Pfam" id="PF18910">
    <property type="entry name" value="DUF5665"/>
    <property type="match status" value="1"/>
</dbReference>
<dbReference type="InterPro" id="IPR043723">
    <property type="entry name" value="DUF5665"/>
</dbReference>
<keyword evidence="1" id="KW-0812">Transmembrane</keyword>
<keyword evidence="1" id="KW-0472">Membrane</keyword>
<comment type="caution">
    <text evidence="2">The sequence shown here is derived from an EMBL/GenBank/DDBJ whole genome shotgun (WGS) entry which is preliminary data.</text>
</comment>
<dbReference type="EMBL" id="JBHUMM010000037">
    <property type="protein sequence ID" value="MFD2672289.1"/>
    <property type="molecule type" value="Genomic_DNA"/>
</dbReference>
<dbReference type="RefSeq" id="WP_379929839.1">
    <property type="nucleotide sequence ID" value="NZ_JBHUMM010000037.1"/>
</dbReference>
<sequence length="119" mass="13121">MKQQVSIQGIEERLERLAKKLESGEIAEYVRLANSPGKLLIRNLFAGIARGVGYAIGISVFLLLMLYILRALGALNLPIIGDFIADIVKIVQIQLKLDGYAELSHTVSAMIHIGHINRI</sequence>
<evidence type="ECO:0000256" key="1">
    <source>
        <dbReference type="SAM" id="Phobius"/>
    </source>
</evidence>
<protein>
    <submittedName>
        <fullName evidence="2">DUF5665 domain-containing protein</fullName>
    </submittedName>
</protein>
<reference evidence="3" key="1">
    <citation type="journal article" date="2019" name="Int. J. Syst. Evol. Microbiol.">
        <title>The Global Catalogue of Microorganisms (GCM) 10K type strain sequencing project: providing services to taxonomists for standard genome sequencing and annotation.</title>
        <authorList>
            <consortium name="The Broad Institute Genomics Platform"/>
            <consortium name="The Broad Institute Genome Sequencing Center for Infectious Disease"/>
            <person name="Wu L."/>
            <person name="Ma J."/>
        </authorList>
    </citation>
    <scope>NUCLEOTIDE SEQUENCE [LARGE SCALE GENOMIC DNA]</scope>
    <source>
        <strain evidence="3">KCTC 33676</strain>
    </source>
</reference>
<name>A0ABW5RBV6_9BACL</name>
<keyword evidence="1" id="KW-1133">Transmembrane helix</keyword>
<evidence type="ECO:0000313" key="2">
    <source>
        <dbReference type="EMBL" id="MFD2672289.1"/>
    </source>
</evidence>
<accession>A0ABW5RBV6</accession>
<keyword evidence="3" id="KW-1185">Reference proteome</keyword>
<proteinExistence type="predicted"/>
<gene>
    <name evidence="2" type="ORF">ACFSUC_12010</name>
</gene>
<organism evidence="2 3">
    <name type="scientific">Marinicrinis sediminis</name>
    <dbReference type="NCBI Taxonomy" id="1652465"/>
    <lineage>
        <taxon>Bacteria</taxon>
        <taxon>Bacillati</taxon>
        <taxon>Bacillota</taxon>
        <taxon>Bacilli</taxon>
        <taxon>Bacillales</taxon>
        <taxon>Paenibacillaceae</taxon>
    </lineage>
</organism>